<proteinExistence type="predicted"/>
<comment type="caution">
    <text evidence="2">The sequence shown here is derived from an EMBL/GenBank/DDBJ whole genome shotgun (WGS) entry which is preliminary data.</text>
</comment>
<sequence length="95" mass="10502">MGLDFDQEFTLCATLYPPTPVQFLPSIVFCIVSYPLIPRPMINAPLGCATHTSAVVQWACGIGHFSFVPAHFAIYPTFYSYFLSFSFGCIAHSKS</sequence>
<dbReference type="Proteomes" id="UP000724874">
    <property type="component" value="Unassembled WGS sequence"/>
</dbReference>
<name>A0A9P5NLH5_GYMJU</name>
<keyword evidence="1" id="KW-0812">Transmembrane</keyword>
<gene>
    <name evidence="2" type="ORF">CPB84DRAFT_1783483</name>
</gene>
<keyword evidence="3" id="KW-1185">Reference proteome</keyword>
<keyword evidence="1" id="KW-0472">Membrane</keyword>
<organism evidence="2 3">
    <name type="scientific">Gymnopilus junonius</name>
    <name type="common">Spectacular rustgill mushroom</name>
    <name type="synonym">Gymnopilus spectabilis subsp. junonius</name>
    <dbReference type="NCBI Taxonomy" id="109634"/>
    <lineage>
        <taxon>Eukaryota</taxon>
        <taxon>Fungi</taxon>
        <taxon>Dikarya</taxon>
        <taxon>Basidiomycota</taxon>
        <taxon>Agaricomycotina</taxon>
        <taxon>Agaricomycetes</taxon>
        <taxon>Agaricomycetidae</taxon>
        <taxon>Agaricales</taxon>
        <taxon>Agaricineae</taxon>
        <taxon>Hymenogastraceae</taxon>
        <taxon>Gymnopilus</taxon>
    </lineage>
</organism>
<protein>
    <submittedName>
        <fullName evidence="2">Uncharacterized protein</fullName>
    </submittedName>
</protein>
<feature type="transmembrane region" description="Helical" evidence="1">
    <location>
        <begin position="20"/>
        <end position="37"/>
    </location>
</feature>
<keyword evidence="1" id="KW-1133">Transmembrane helix</keyword>
<evidence type="ECO:0000313" key="2">
    <source>
        <dbReference type="EMBL" id="KAF8893226.1"/>
    </source>
</evidence>
<reference evidence="2" key="1">
    <citation type="submission" date="2020-11" db="EMBL/GenBank/DDBJ databases">
        <authorList>
            <consortium name="DOE Joint Genome Institute"/>
            <person name="Ahrendt S."/>
            <person name="Riley R."/>
            <person name="Andreopoulos W."/>
            <person name="LaButti K."/>
            <person name="Pangilinan J."/>
            <person name="Ruiz-duenas F.J."/>
            <person name="Barrasa J.M."/>
            <person name="Sanchez-Garcia M."/>
            <person name="Camarero S."/>
            <person name="Miyauchi S."/>
            <person name="Serrano A."/>
            <person name="Linde D."/>
            <person name="Babiker R."/>
            <person name="Drula E."/>
            <person name="Ayuso-Fernandez I."/>
            <person name="Pacheco R."/>
            <person name="Padilla G."/>
            <person name="Ferreira P."/>
            <person name="Barriuso J."/>
            <person name="Kellner H."/>
            <person name="Castanera R."/>
            <person name="Alfaro M."/>
            <person name="Ramirez L."/>
            <person name="Pisabarro A.G."/>
            <person name="Kuo A."/>
            <person name="Tritt A."/>
            <person name="Lipzen A."/>
            <person name="He G."/>
            <person name="Yan M."/>
            <person name="Ng V."/>
            <person name="Cullen D."/>
            <person name="Martin F."/>
            <person name="Rosso M.-N."/>
            <person name="Henrissat B."/>
            <person name="Hibbett D."/>
            <person name="Martinez A.T."/>
            <person name="Grigoriev I.V."/>
        </authorList>
    </citation>
    <scope>NUCLEOTIDE SEQUENCE</scope>
    <source>
        <strain evidence="2">AH 44721</strain>
    </source>
</reference>
<evidence type="ECO:0000256" key="1">
    <source>
        <dbReference type="SAM" id="Phobius"/>
    </source>
</evidence>
<dbReference type="EMBL" id="JADNYJ010000067">
    <property type="protein sequence ID" value="KAF8893226.1"/>
    <property type="molecule type" value="Genomic_DNA"/>
</dbReference>
<accession>A0A9P5NLH5</accession>
<evidence type="ECO:0000313" key="3">
    <source>
        <dbReference type="Proteomes" id="UP000724874"/>
    </source>
</evidence>
<dbReference type="AlphaFoldDB" id="A0A9P5NLH5"/>